<dbReference type="PANTHER" id="PTHR45647:SF100">
    <property type="entry name" value="U-BOX DOMAIN-CONTAINING PROTEIN 33"/>
    <property type="match status" value="1"/>
</dbReference>
<dbReference type="EMBL" id="JAMQYH010000003">
    <property type="protein sequence ID" value="KAJ1693740.1"/>
    <property type="molecule type" value="Genomic_DNA"/>
</dbReference>
<keyword evidence="10" id="KW-0175">Coiled coil</keyword>
<feature type="binding site" evidence="9">
    <location>
        <position position="437"/>
    </location>
    <ligand>
        <name>ATP</name>
        <dbReference type="ChEBI" id="CHEBI:30616"/>
    </ligand>
</feature>
<dbReference type="Pfam" id="PF00069">
    <property type="entry name" value="Pkinase"/>
    <property type="match status" value="1"/>
</dbReference>
<keyword evidence="6" id="KW-0418">Kinase</keyword>
<sequence>MAEQSNADKVFVALPETYEEGITVLSWALNYFSRDKTKIIITHVMTSPFKGLLDPRPLLIEREKLDLVLNKYLFRCATLKFSAEKLVYMADEIAEGIIELIARYEVKNLVMKSAANIQMMELASETANEVMLEADMSCKLWFIYDGDLIFTREANSDKLTPAPPPVETLLLTEQSNQNFIEASSSTSDQSNGDAPFEEKDIVLDADINKMLQEAALETGNLQKLAEEEFIRRAKFEKEMFRTQKKLALLVTKLTKELQWKEQQNRELQEILEGEKEKEDILRHEVEELKHEKSLLNEELELMKTENDRLTAQTNESLRQIKAENERRLALEKQVTDLEAVIKDLQAVSVSTADCIDSLQSDCDKLSQERDNLAREAEALRKQREDMLSSSSTGLNSKFSLQELEQATQSFSESLKIGEGGFGSVYKGSLRQTAVAIKVLRSQNLGGQAQFQQEVMVLTNVRHPNLVTLIGACSEASALVYEYLPNGSLEDRLLCANNTPPLSWQVRTRIIGEICLALIFLHSNKPQLVVHGDLKPNNILLDANLVSKLSDFGISRLLIQPNSNTTAFYRTKHPAGTLFYTDPENFSTGMLTPKSDIYSFGIIILRLLTAKPPLNIAREVQNAMRNGTLLSVIDESAGKWPLDQAEELAKIGLRCADLSRRQRPNLVTEVWTVVEPLMKAASAYVEPIEHGSDGDEEQIPSLFVCPILQEVMQDPHIAADGFTYEADAIRRWIYGGHNTSPMTNLELPHHNLIPNHVLRSAIQEWLHRHP</sequence>
<organism evidence="13 14">
    <name type="scientific">Rhynchospora breviuscula</name>
    <dbReference type="NCBI Taxonomy" id="2022672"/>
    <lineage>
        <taxon>Eukaryota</taxon>
        <taxon>Viridiplantae</taxon>
        <taxon>Streptophyta</taxon>
        <taxon>Embryophyta</taxon>
        <taxon>Tracheophyta</taxon>
        <taxon>Spermatophyta</taxon>
        <taxon>Magnoliopsida</taxon>
        <taxon>Liliopsida</taxon>
        <taxon>Poales</taxon>
        <taxon>Cyperaceae</taxon>
        <taxon>Cyperoideae</taxon>
        <taxon>Rhynchosporeae</taxon>
        <taxon>Rhynchospora</taxon>
    </lineage>
</organism>
<dbReference type="Gene3D" id="1.10.510.10">
    <property type="entry name" value="Transferase(Phosphotransferase) domain 1"/>
    <property type="match status" value="1"/>
</dbReference>
<dbReference type="PROSITE" id="PS00107">
    <property type="entry name" value="PROTEIN_KINASE_ATP"/>
    <property type="match status" value="1"/>
</dbReference>
<dbReference type="GO" id="GO:0061630">
    <property type="term" value="F:ubiquitin protein ligase activity"/>
    <property type="evidence" value="ECO:0007669"/>
    <property type="project" value="UniProtKB-EC"/>
</dbReference>
<evidence type="ECO:0000259" key="12">
    <source>
        <dbReference type="PROSITE" id="PS51698"/>
    </source>
</evidence>
<evidence type="ECO:0000256" key="4">
    <source>
        <dbReference type="ARBA" id="ARBA00022679"/>
    </source>
</evidence>
<dbReference type="AlphaFoldDB" id="A0A9Q0CH81"/>
<dbReference type="SUPFAM" id="SSF57850">
    <property type="entry name" value="RING/U-box"/>
    <property type="match status" value="1"/>
</dbReference>
<protein>
    <recommendedName>
        <fullName evidence="3">RING-type E3 ubiquitin transferase</fullName>
        <ecNumber evidence="3">2.3.2.27</ecNumber>
    </recommendedName>
</protein>
<evidence type="ECO:0000256" key="10">
    <source>
        <dbReference type="SAM" id="Coils"/>
    </source>
</evidence>
<dbReference type="Gene3D" id="3.30.40.10">
    <property type="entry name" value="Zinc/RING finger domain, C3HC4 (zinc finger)"/>
    <property type="match status" value="1"/>
</dbReference>
<dbReference type="PANTHER" id="PTHR45647">
    <property type="entry name" value="OS02G0152300 PROTEIN"/>
    <property type="match status" value="1"/>
</dbReference>
<dbReference type="InterPro" id="IPR000719">
    <property type="entry name" value="Prot_kinase_dom"/>
</dbReference>
<name>A0A9Q0CH81_9POAL</name>
<dbReference type="SMART" id="SM00504">
    <property type="entry name" value="Ubox"/>
    <property type="match status" value="1"/>
</dbReference>
<evidence type="ECO:0000313" key="13">
    <source>
        <dbReference type="EMBL" id="KAJ1693740.1"/>
    </source>
</evidence>
<reference evidence="13" key="1">
    <citation type="journal article" date="2022" name="Cell">
        <title>Repeat-based holocentromeres influence genome architecture and karyotype evolution.</title>
        <authorList>
            <person name="Hofstatter P.G."/>
            <person name="Thangavel G."/>
            <person name="Lux T."/>
            <person name="Neumann P."/>
            <person name="Vondrak T."/>
            <person name="Novak P."/>
            <person name="Zhang M."/>
            <person name="Costa L."/>
            <person name="Castellani M."/>
            <person name="Scott A."/>
            <person name="Toegelov H."/>
            <person name="Fuchs J."/>
            <person name="Mata-Sucre Y."/>
            <person name="Dias Y."/>
            <person name="Vanzela A.L.L."/>
            <person name="Huettel B."/>
            <person name="Almeida C.C.S."/>
            <person name="Simkova H."/>
            <person name="Souza G."/>
            <person name="Pedrosa-Harand A."/>
            <person name="Macas J."/>
            <person name="Mayer K.F.X."/>
            <person name="Houben A."/>
            <person name="Marques A."/>
        </authorList>
    </citation>
    <scope>NUCLEOTIDE SEQUENCE</scope>
    <source>
        <strain evidence="13">RhyBre1mFocal</strain>
    </source>
</reference>
<keyword evidence="8 9" id="KW-0067">ATP-binding</keyword>
<evidence type="ECO:0000259" key="11">
    <source>
        <dbReference type="PROSITE" id="PS50011"/>
    </source>
</evidence>
<evidence type="ECO:0000256" key="5">
    <source>
        <dbReference type="ARBA" id="ARBA00022741"/>
    </source>
</evidence>
<keyword evidence="5 9" id="KW-0547">Nucleotide-binding</keyword>
<dbReference type="GO" id="GO:0005524">
    <property type="term" value="F:ATP binding"/>
    <property type="evidence" value="ECO:0007669"/>
    <property type="project" value="UniProtKB-UniRule"/>
</dbReference>
<feature type="coiled-coil region" evidence="10">
    <location>
        <begin position="207"/>
        <end position="389"/>
    </location>
</feature>
<evidence type="ECO:0000256" key="3">
    <source>
        <dbReference type="ARBA" id="ARBA00012483"/>
    </source>
</evidence>
<accession>A0A9Q0CH81</accession>
<comment type="caution">
    <text evidence="13">The sequence shown here is derived from an EMBL/GenBank/DDBJ whole genome shotgun (WGS) entry which is preliminary data.</text>
</comment>
<keyword evidence="14" id="KW-1185">Reference proteome</keyword>
<dbReference type="PROSITE" id="PS00108">
    <property type="entry name" value="PROTEIN_KINASE_ST"/>
    <property type="match status" value="1"/>
</dbReference>
<evidence type="ECO:0000256" key="1">
    <source>
        <dbReference type="ARBA" id="ARBA00000900"/>
    </source>
</evidence>
<dbReference type="Pfam" id="PF04564">
    <property type="entry name" value="U-box"/>
    <property type="match status" value="1"/>
</dbReference>
<dbReference type="InterPro" id="IPR051348">
    <property type="entry name" value="U-box_ubiquitin_ligases"/>
</dbReference>
<evidence type="ECO:0000256" key="6">
    <source>
        <dbReference type="ARBA" id="ARBA00022777"/>
    </source>
</evidence>
<dbReference type="InterPro" id="IPR003613">
    <property type="entry name" value="Ubox_domain"/>
</dbReference>
<dbReference type="OrthoDB" id="4062651at2759"/>
<comment type="catalytic activity">
    <reaction evidence="1">
        <text>S-ubiquitinyl-[E2 ubiquitin-conjugating enzyme]-L-cysteine + [acceptor protein]-L-lysine = [E2 ubiquitin-conjugating enzyme]-L-cysteine + N(6)-ubiquitinyl-[acceptor protein]-L-lysine.</text>
        <dbReference type="EC" id="2.3.2.27"/>
    </reaction>
</comment>
<dbReference type="FunFam" id="3.30.200.20:FF:000162">
    <property type="entry name" value="Adenine nucleotide alpha hydrolase-like domain kinase"/>
    <property type="match status" value="1"/>
</dbReference>
<evidence type="ECO:0000313" key="14">
    <source>
        <dbReference type="Proteomes" id="UP001151287"/>
    </source>
</evidence>
<dbReference type="CDD" id="cd16655">
    <property type="entry name" value="RING-Ubox_WDSUB1-like"/>
    <property type="match status" value="1"/>
</dbReference>
<keyword evidence="7" id="KW-0833">Ubl conjugation pathway</keyword>
<gene>
    <name evidence="13" type="ORF">LUZ63_010438</name>
</gene>
<proteinExistence type="predicted"/>
<evidence type="ECO:0000256" key="9">
    <source>
        <dbReference type="PROSITE-ProRule" id="PRU10141"/>
    </source>
</evidence>
<dbReference type="EC" id="2.3.2.27" evidence="3"/>
<comment type="pathway">
    <text evidence="2">Protein modification; protein ubiquitination.</text>
</comment>
<dbReference type="GO" id="GO:0004672">
    <property type="term" value="F:protein kinase activity"/>
    <property type="evidence" value="ECO:0007669"/>
    <property type="project" value="InterPro"/>
</dbReference>
<dbReference type="InterPro" id="IPR013083">
    <property type="entry name" value="Znf_RING/FYVE/PHD"/>
</dbReference>
<dbReference type="SMART" id="SM00220">
    <property type="entry name" value="S_TKc"/>
    <property type="match status" value="1"/>
</dbReference>
<keyword evidence="4" id="KW-0808">Transferase</keyword>
<feature type="domain" description="Protein kinase" evidence="11">
    <location>
        <begin position="410"/>
        <end position="677"/>
    </location>
</feature>
<dbReference type="PROSITE" id="PS50011">
    <property type="entry name" value="PROTEIN_KINASE_DOM"/>
    <property type="match status" value="1"/>
</dbReference>
<feature type="domain" description="U-box" evidence="12">
    <location>
        <begin position="697"/>
        <end position="769"/>
    </location>
</feature>
<evidence type="ECO:0000256" key="7">
    <source>
        <dbReference type="ARBA" id="ARBA00022786"/>
    </source>
</evidence>
<dbReference type="Proteomes" id="UP001151287">
    <property type="component" value="Unassembled WGS sequence"/>
</dbReference>
<evidence type="ECO:0000256" key="2">
    <source>
        <dbReference type="ARBA" id="ARBA00004906"/>
    </source>
</evidence>
<dbReference type="Gene3D" id="3.30.200.20">
    <property type="entry name" value="Phosphorylase Kinase, domain 1"/>
    <property type="match status" value="1"/>
</dbReference>
<dbReference type="SUPFAM" id="SSF56112">
    <property type="entry name" value="Protein kinase-like (PK-like)"/>
    <property type="match status" value="1"/>
</dbReference>
<dbReference type="InterPro" id="IPR011009">
    <property type="entry name" value="Kinase-like_dom_sf"/>
</dbReference>
<dbReference type="InterPro" id="IPR008271">
    <property type="entry name" value="Ser/Thr_kinase_AS"/>
</dbReference>
<dbReference type="PROSITE" id="PS51698">
    <property type="entry name" value="U_BOX"/>
    <property type="match status" value="1"/>
</dbReference>
<dbReference type="GO" id="GO:0016567">
    <property type="term" value="P:protein ubiquitination"/>
    <property type="evidence" value="ECO:0007669"/>
    <property type="project" value="InterPro"/>
</dbReference>
<dbReference type="InterPro" id="IPR017441">
    <property type="entry name" value="Protein_kinase_ATP_BS"/>
</dbReference>
<evidence type="ECO:0000256" key="8">
    <source>
        <dbReference type="ARBA" id="ARBA00022840"/>
    </source>
</evidence>